<feature type="domain" description="Cyclic nucleotide-binding" evidence="4">
    <location>
        <begin position="18"/>
        <end position="94"/>
    </location>
</feature>
<dbReference type="Pfam" id="PF00027">
    <property type="entry name" value="cNMP_binding"/>
    <property type="match status" value="1"/>
</dbReference>
<reference evidence="6 7" key="1">
    <citation type="submission" date="2018-03" db="EMBL/GenBank/DDBJ databases">
        <title>Genome sequence of Clostridium liquoris DSM 100320.</title>
        <authorList>
            <person name="Poehlein A."/>
            <person name="Daniel R."/>
        </authorList>
    </citation>
    <scope>NUCLEOTIDE SEQUENCE [LARGE SCALE GENOMIC DNA]</scope>
    <source>
        <strain evidence="6 7">DSM 100320</strain>
    </source>
</reference>
<dbReference type="GO" id="GO:0005829">
    <property type="term" value="C:cytosol"/>
    <property type="evidence" value="ECO:0007669"/>
    <property type="project" value="TreeGrafter"/>
</dbReference>
<dbReference type="EMBL" id="PVXO01000054">
    <property type="protein sequence ID" value="PRR77980.1"/>
    <property type="molecule type" value="Genomic_DNA"/>
</dbReference>
<gene>
    <name evidence="6" type="primary">arcR</name>
    <name evidence="6" type="ORF">CLLI_20750</name>
</gene>
<dbReference type="InterPro" id="IPR050397">
    <property type="entry name" value="Env_Response_Regulators"/>
</dbReference>
<dbReference type="SUPFAM" id="SSF51206">
    <property type="entry name" value="cAMP-binding domain-like"/>
    <property type="match status" value="1"/>
</dbReference>
<keyword evidence="3" id="KW-0804">Transcription</keyword>
<keyword evidence="7" id="KW-1185">Reference proteome</keyword>
<dbReference type="InterPro" id="IPR014710">
    <property type="entry name" value="RmlC-like_jellyroll"/>
</dbReference>
<dbReference type="Gene3D" id="2.60.120.10">
    <property type="entry name" value="Jelly Rolls"/>
    <property type="match status" value="1"/>
</dbReference>
<dbReference type="InterPro" id="IPR018490">
    <property type="entry name" value="cNMP-bd_dom_sf"/>
</dbReference>
<dbReference type="InterPro" id="IPR036390">
    <property type="entry name" value="WH_DNA-bd_sf"/>
</dbReference>
<evidence type="ECO:0000313" key="7">
    <source>
        <dbReference type="Proteomes" id="UP000239706"/>
    </source>
</evidence>
<evidence type="ECO:0000313" key="6">
    <source>
        <dbReference type="EMBL" id="PRR77980.1"/>
    </source>
</evidence>
<accession>A0A2T0B256</accession>
<dbReference type="PROSITE" id="PS51063">
    <property type="entry name" value="HTH_CRP_2"/>
    <property type="match status" value="1"/>
</dbReference>
<dbReference type="Pfam" id="PF13545">
    <property type="entry name" value="HTH_Crp_2"/>
    <property type="match status" value="1"/>
</dbReference>
<feature type="domain" description="HTH crp-type" evidence="5">
    <location>
        <begin position="155"/>
        <end position="223"/>
    </location>
</feature>
<name>A0A2T0B256_9CLOT</name>
<dbReference type="InterPro" id="IPR012318">
    <property type="entry name" value="HTH_CRP"/>
</dbReference>
<evidence type="ECO:0000259" key="4">
    <source>
        <dbReference type="PROSITE" id="PS50042"/>
    </source>
</evidence>
<evidence type="ECO:0000259" key="5">
    <source>
        <dbReference type="PROSITE" id="PS51063"/>
    </source>
</evidence>
<proteinExistence type="predicted"/>
<dbReference type="PROSITE" id="PS50042">
    <property type="entry name" value="CNMP_BINDING_3"/>
    <property type="match status" value="1"/>
</dbReference>
<evidence type="ECO:0000256" key="3">
    <source>
        <dbReference type="ARBA" id="ARBA00023163"/>
    </source>
</evidence>
<comment type="caution">
    <text evidence="6">The sequence shown here is derived from an EMBL/GenBank/DDBJ whole genome shotgun (WGS) entry which is preliminary data.</text>
</comment>
<dbReference type="SUPFAM" id="SSF46785">
    <property type="entry name" value="Winged helix' DNA-binding domain"/>
    <property type="match status" value="1"/>
</dbReference>
<dbReference type="PANTHER" id="PTHR24567:SF58">
    <property type="entry name" value="CYCLIC AMP-BINDING REGULATORY PROTEIN"/>
    <property type="match status" value="1"/>
</dbReference>
<keyword evidence="2" id="KW-0238">DNA-binding</keyword>
<organism evidence="6 7">
    <name type="scientific">Clostridium liquoris</name>
    <dbReference type="NCBI Taxonomy" id="1289519"/>
    <lineage>
        <taxon>Bacteria</taxon>
        <taxon>Bacillati</taxon>
        <taxon>Bacillota</taxon>
        <taxon>Clostridia</taxon>
        <taxon>Eubacteriales</taxon>
        <taxon>Clostridiaceae</taxon>
        <taxon>Clostridium</taxon>
    </lineage>
</organism>
<dbReference type="AlphaFoldDB" id="A0A2T0B256"/>
<dbReference type="CDD" id="cd00038">
    <property type="entry name" value="CAP_ED"/>
    <property type="match status" value="1"/>
</dbReference>
<dbReference type="InterPro" id="IPR000595">
    <property type="entry name" value="cNMP-bd_dom"/>
</dbReference>
<dbReference type="GO" id="GO:0003677">
    <property type="term" value="F:DNA binding"/>
    <property type="evidence" value="ECO:0007669"/>
    <property type="project" value="UniProtKB-KW"/>
</dbReference>
<protein>
    <submittedName>
        <fullName evidence="6">HTH-type transcriptional regulator ArcR</fullName>
    </submittedName>
</protein>
<dbReference type="Proteomes" id="UP000239706">
    <property type="component" value="Unassembled WGS sequence"/>
</dbReference>
<evidence type="ECO:0000256" key="2">
    <source>
        <dbReference type="ARBA" id="ARBA00023125"/>
    </source>
</evidence>
<evidence type="ECO:0000256" key="1">
    <source>
        <dbReference type="ARBA" id="ARBA00023015"/>
    </source>
</evidence>
<dbReference type="PANTHER" id="PTHR24567">
    <property type="entry name" value="CRP FAMILY TRANSCRIPTIONAL REGULATORY PROTEIN"/>
    <property type="match status" value="1"/>
</dbReference>
<sequence length="230" mass="27052">MILLRLEDYYDVLKNINLFRNFSERDFFKLFKNIDYEISVYPKDSMVFIESTECDTLNIILSGNVRIQKIDSSGKVLVVTDFKDRDIYGEALLFGQCNTYPMTGMSTMDTTVLFIPKDAVFYLCKNDDVFLKEFLALLSSKSVTLSSKLKWISLKTIRQKICEFILIDYKKNKSLKIKLNMTKEELADIMGVQRPSLSRELMIMKNLRLIDYDYNYIYVKNLEEIMKMPQ</sequence>
<keyword evidence="1" id="KW-0805">Transcription regulation</keyword>
<dbReference type="GO" id="GO:0003700">
    <property type="term" value="F:DNA-binding transcription factor activity"/>
    <property type="evidence" value="ECO:0007669"/>
    <property type="project" value="TreeGrafter"/>
</dbReference>